<comment type="caution">
    <text evidence="1">The sequence shown here is derived from an EMBL/GenBank/DDBJ whole genome shotgun (WGS) entry which is preliminary data.</text>
</comment>
<dbReference type="EMBL" id="VSSQ01105019">
    <property type="protein sequence ID" value="MPN45268.1"/>
    <property type="molecule type" value="Genomic_DNA"/>
</dbReference>
<proteinExistence type="predicted"/>
<protein>
    <submittedName>
        <fullName evidence="1">Uncharacterized protein</fullName>
    </submittedName>
</protein>
<sequence length="96" mass="10952">MKLFGVLVIFISHAGTSYELQLMQFQRGKRQTRKGAGLRHDFFRALTRQSQYNMTARKNASRSSSLDGINGFGERMSAVDPYQRLVIGTFNSIFNQ</sequence>
<dbReference type="AlphaFoldDB" id="A0A645I204"/>
<reference evidence="1" key="1">
    <citation type="submission" date="2019-08" db="EMBL/GenBank/DDBJ databases">
        <authorList>
            <person name="Kucharzyk K."/>
            <person name="Murdoch R.W."/>
            <person name="Higgins S."/>
            <person name="Loffler F."/>
        </authorList>
    </citation>
    <scope>NUCLEOTIDE SEQUENCE</scope>
</reference>
<evidence type="ECO:0000313" key="1">
    <source>
        <dbReference type="EMBL" id="MPN45268.1"/>
    </source>
</evidence>
<name>A0A645I204_9ZZZZ</name>
<gene>
    <name evidence="1" type="ORF">SDC9_192835</name>
</gene>
<accession>A0A645I204</accession>
<organism evidence="1">
    <name type="scientific">bioreactor metagenome</name>
    <dbReference type="NCBI Taxonomy" id="1076179"/>
    <lineage>
        <taxon>unclassified sequences</taxon>
        <taxon>metagenomes</taxon>
        <taxon>ecological metagenomes</taxon>
    </lineage>
</organism>